<feature type="transmembrane region" description="Helical" evidence="1">
    <location>
        <begin position="178"/>
        <end position="200"/>
    </location>
</feature>
<feature type="transmembrane region" description="Helical" evidence="1">
    <location>
        <begin position="307"/>
        <end position="325"/>
    </location>
</feature>
<feature type="transmembrane region" description="Helical" evidence="1">
    <location>
        <begin position="109"/>
        <end position="131"/>
    </location>
</feature>
<dbReference type="Proteomes" id="UP000273828">
    <property type="component" value="Unassembled WGS sequence"/>
</dbReference>
<name>A0A3N6M414_9EURY</name>
<protein>
    <submittedName>
        <fullName evidence="2">Peptidase</fullName>
    </submittedName>
</protein>
<feature type="transmembrane region" description="Helical" evidence="1">
    <location>
        <begin position="284"/>
        <end position="301"/>
    </location>
</feature>
<comment type="caution">
    <text evidence="2">The sequence shown here is derived from an EMBL/GenBank/DDBJ whole genome shotgun (WGS) entry which is preliminary data.</text>
</comment>
<feature type="transmembrane region" description="Helical" evidence="1">
    <location>
        <begin position="66"/>
        <end position="89"/>
    </location>
</feature>
<dbReference type="EMBL" id="REFY01000003">
    <property type="protein sequence ID" value="RQG89961.1"/>
    <property type="molecule type" value="Genomic_DNA"/>
</dbReference>
<feature type="transmembrane region" description="Helical" evidence="1">
    <location>
        <begin position="151"/>
        <end position="172"/>
    </location>
</feature>
<evidence type="ECO:0000313" key="3">
    <source>
        <dbReference type="Proteomes" id="UP000273828"/>
    </source>
</evidence>
<dbReference type="InterPro" id="IPR036259">
    <property type="entry name" value="MFS_trans_sf"/>
</dbReference>
<keyword evidence="1" id="KW-1133">Transmembrane helix</keyword>
<reference evidence="2 3" key="1">
    <citation type="submission" date="2018-10" db="EMBL/GenBank/DDBJ databases">
        <title>Natrarchaeobius chitinivorans gen. nov., sp. nov., and Natrarchaeobius haloalkaliphilus sp. nov., alkaliphilic, chitin-utilizing haloarchaea from hypersaline alkaline lakes.</title>
        <authorList>
            <person name="Sorokin D.Y."/>
            <person name="Elcheninov A.G."/>
            <person name="Kostrikina N.A."/>
            <person name="Bale N.J."/>
            <person name="Sinninghe Damste J.S."/>
            <person name="Khijniak T.V."/>
            <person name="Kublanov I.V."/>
            <person name="Toshchakov S.V."/>
        </authorList>
    </citation>
    <scope>NUCLEOTIDE SEQUENCE [LARGE SCALE GENOMIC DNA]</scope>
    <source>
        <strain evidence="2 3">AArcht-Sl</strain>
    </source>
</reference>
<proteinExistence type="predicted"/>
<keyword evidence="3" id="KW-1185">Reference proteome</keyword>
<dbReference type="AlphaFoldDB" id="A0A3N6M414"/>
<gene>
    <name evidence="2" type="ORF">EA462_08105</name>
</gene>
<organism evidence="2 3">
    <name type="scientific">Natrarchaeobius halalkaliphilus</name>
    <dbReference type="NCBI Taxonomy" id="1679091"/>
    <lineage>
        <taxon>Archaea</taxon>
        <taxon>Methanobacteriati</taxon>
        <taxon>Methanobacteriota</taxon>
        <taxon>Stenosarchaea group</taxon>
        <taxon>Halobacteria</taxon>
        <taxon>Halobacteriales</taxon>
        <taxon>Natrialbaceae</taxon>
        <taxon>Natrarchaeobius</taxon>
    </lineage>
</organism>
<sequence length="389" mass="41283">MPNGSRFERSIPTFLTDPHPPIGMSPLIALALWIGLLVAVVVGSAIAAVVGYLFGRLSRRRRDETATRWTNVVTVGSATIAAISSWIVVDAASSVEPAFVPGPEIGSNLVAAIVAGVVAGIVGTAALSGILRARPDLPHVDDPAATRRQYARYLTVLFLGVFALVTLITPAIRAGPGALVVALAVLFVCLWALAPLISSVTSRTRRPTKRERDRLEELLASVDTGVRGVRIVDSGDGRLSLELSGAPRGRYLFVSEGALSNLEDGTLRAMLVARREQAARFERLVAVAPIFAALVVVIGMVLGDLSIVVGGPVAVVVVLGGFALARRLRYRSDARAAQRIGADELADAFERAAEAAGFDLAETPGRNWLATNPPLQTRIDRLRAENDRK</sequence>
<keyword evidence="1" id="KW-0472">Membrane</keyword>
<evidence type="ECO:0000313" key="2">
    <source>
        <dbReference type="EMBL" id="RQG89961.1"/>
    </source>
</evidence>
<keyword evidence="1" id="KW-0812">Transmembrane</keyword>
<evidence type="ECO:0000256" key="1">
    <source>
        <dbReference type="SAM" id="Phobius"/>
    </source>
</evidence>
<accession>A0A3N6M414</accession>
<feature type="transmembrane region" description="Helical" evidence="1">
    <location>
        <begin position="27"/>
        <end position="54"/>
    </location>
</feature>
<dbReference type="SUPFAM" id="SSF103473">
    <property type="entry name" value="MFS general substrate transporter"/>
    <property type="match status" value="1"/>
</dbReference>